<keyword evidence="2" id="KW-0645">Protease</keyword>
<dbReference type="InterPro" id="IPR000064">
    <property type="entry name" value="NLP_P60_dom"/>
</dbReference>
<dbReference type="STRING" id="1637975.AN957_24255"/>
<dbReference type="EMBL" id="LJIX01000006">
    <property type="protein sequence ID" value="KQL21363.1"/>
    <property type="molecule type" value="Genomic_DNA"/>
</dbReference>
<proteinExistence type="inferred from homology"/>
<dbReference type="InterPro" id="IPR051202">
    <property type="entry name" value="Peptidase_C40"/>
</dbReference>
<dbReference type="GO" id="GO:0006508">
    <property type="term" value="P:proteolysis"/>
    <property type="evidence" value="ECO:0007669"/>
    <property type="project" value="UniProtKB-KW"/>
</dbReference>
<dbReference type="SUPFAM" id="SSF54001">
    <property type="entry name" value="Cysteine proteinases"/>
    <property type="match status" value="1"/>
</dbReference>
<evidence type="ECO:0000313" key="8">
    <source>
        <dbReference type="Proteomes" id="UP000050996"/>
    </source>
</evidence>
<evidence type="ECO:0000256" key="2">
    <source>
        <dbReference type="ARBA" id="ARBA00022670"/>
    </source>
</evidence>
<keyword evidence="5" id="KW-0732">Signal</keyword>
<dbReference type="Pfam" id="PF00877">
    <property type="entry name" value="NLPC_P60"/>
    <property type="match status" value="1"/>
</dbReference>
<name>A0A0Q3VIY8_9BACI</name>
<dbReference type="InterPro" id="IPR038765">
    <property type="entry name" value="Papain-like_cys_pep_sf"/>
</dbReference>
<dbReference type="Gene3D" id="3.90.1720.10">
    <property type="entry name" value="endopeptidase domain like (from Nostoc punctiforme)"/>
    <property type="match status" value="1"/>
</dbReference>
<accession>A0A0Q3VIY8</accession>
<organism evidence="7 8">
    <name type="scientific">Cytobacillus solani</name>
    <dbReference type="NCBI Taxonomy" id="1637975"/>
    <lineage>
        <taxon>Bacteria</taxon>
        <taxon>Bacillati</taxon>
        <taxon>Bacillota</taxon>
        <taxon>Bacilli</taxon>
        <taxon>Bacillales</taxon>
        <taxon>Bacillaceae</taxon>
        <taxon>Cytobacillus</taxon>
    </lineage>
</organism>
<dbReference type="AlphaFoldDB" id="A0A0Q3VIY8"/>
<dbReference type="RefSeq" id="WP_053478710.1">
    <property type="nucleotide sequence ID" value="NZ_CP041305.1"/>
</dbReference>
<feature type="domain" description="NlpC/P60" evidence="6">
    <location>
        <begin position="26"/>
        <end position="148"/>
    </location>
</feature>
<feature type="signal peptide" evidence="5">
    <location>
        <begin position="1"/>
        <end position="26"/>
    </location>
</feature>
<sequence>MKILAKVVITGALLLPAVFGAGSASASSTDDLVEYSKKFIGTPYVWAGESPKGFDCSGYITYIYENFNVNNLPRSSADQYNVGETVAKSDLKPGDAVFFNTSGSGVSHAGIYIGDNNFIHASTSDGVRINSLDDKYWKNKYVGAKRFTNFDAPPPPPGEFKGLEVKSGQIGVVEIKKSINLWKRDSNDKLVVERVLKAGEKYRVYTYDDKHGGQYGLGDNMYITKMDTHIEYFSL</sequence>
<evidence type="ECO:0000256" key="5">
    <source>
        <dbReference type="SAM" id="SignalP"/>
    </source>
</evidence>
<evidence type="ECO:0000313" key="7">
    <source>
        <dbReference type="EMBL" id="KQL21363.1"/>
    </source>
</evidence>
<protein>
    <submittedName>
        <fullName evidence="7">Endopeptidase</fullName>
    </submittedName>
</protein>
<comment type="caution">
    <text evidence="7">The sequence shown here is derived from an EMBL/GenBank/DDBJ whole genome shotgun (WGS) entry which is preliminary data.</text>
</comment>
<dbReference type="Proteomes" id="UP000050996">
    <property type="component" value="Unassembled WGS sequence"/>
</dbReference>
<evidence type="ECO:0000256" key="3">
    <source>
        <dbReference type="ARBA" id="ARBA00022801"/>
    </source>
</evidence>
<keyword evidence="4" id="KW-0788">Thiol protease</keyword>
<evidence type="ECO:0000259" key="6">
    <source>
        <dbReference type="PROSITE" id="PS51935"/>
    </source>
</evidence>
<keyword evidence="3" id="KW-0378">Hydrolase</keyword>
<dbReference type="PANTHER" id="PTHR47053:SF1">
    <property type="entry name" value="MUREIN DD-ENDOPEPTIDASE MEPH-RELATED"/>
    <property type="match status" value="1"/>
</dbReference>
<evidence type="ECO:0000256" key="1">
    <source>
        <dbReference type="ARBA" id="ARBA00007074"/>
    </source>
</evidence>
<gene>
    <name evidence="7" type="ORF">AN957_24255</name>
</gene>
<dbReference type="PANTHER" id="PTHR47053">
    <property type="entry name" value="MUREIN DD-ENDOPEPTIDASE MEPH-RELATED"/>
    <property type="match status" value="1"/>
</dbReference>
<dbReference type="GO" id="GO:0008234">
    <property type="term" value="F:cysteine-type peptidase activity"/>
    <property type="evidence" value="ECO:0007669"/>
    <property type="project" value="UniProtKB-KW"/>
</dbReference>
<keyword evidence="8" id="KW-1185">Reference proteome</keyword>
<feature type="chain" id="PRO_5006208556" evidence="5">
    <location>
        <begin position="27"/>
        <end position="235"/>
    </location>
</feature>
<comment type="similarity">
    <text evidence="1">Belongs to the peptidase C40 family.</text>
</comment>
<dbReference type="PATRIC" id="fig|1637975.4.peg.4889"/>
<dbReference type="PROSITE" id="PS51935">
    <property type="entry name" value="NLPC_P60"/>
    <property type="match status" value="1"/>
</dbReference>
<evidence type="ECO:0000256" key="4">
    <source>
        <dbReference type="ARBA" id="ARBA00022807"/>
    </source>
</evidence>
<reference evidence="7 8" key="1">
    <citation type="submission" date="2015-09" db="EMBL/GenBank/DDBJ databases">
        <title>Genome sequencing project for genomic taxonomy and phylogenomics of Bacillus-like bacteria.</title>
        <authorList>
            <person name="Liu B."/>
            <person name="Wang J."/>
            <person name="Zhu Y."/>
            <person name="Liu G."/>
            <person name="Chen Q."/>
            <person name="Chen Z."/>
            <person name="Lan J."/>
            <person name="Che J."/>
            <person name="Ge C."/>
            <person name="Shi H."/>
            <person name="Pan Z."/>
            <person name="Liu X."/>
        </authorList>
    </citation>
    <scope>NUCLEOTIDE SEQUENCE [LARGE SCALE GENOMIC DNA]</scope>
    <source>
        <strain evidence="7 8">FJAT-18043</strain>
    </source>
</reference>